<organism evidence="3 4">
    <name type="scientific">Phocaeicola plebeius</name>
    <dbReference type="NCBI Taxonomy" id="310297"/>
    <lineage>
        <taxon>Bacteria</taxon>
        <taxon>Pseudomonadati</taxon>
        <taxon>Bacteroidota</taxon>
        <taxon>Bacteroidia</taxon>
        <taxon>Bacteroidales</taxon>
        <taxon>Bacteroidaceae</taxon>
        <taxon>Phocaeicola</taxon>
    </lineage>
</organism>
<proteinExistence type="predicted"/>
<sequence length="196" mass="23155">MSLKNTKTTSDYIEWDKAINLIHRLYNDGEYRLSLLIGCGIFFGLRISDILSLNWDMILNKDSFEIQEKKTKKHREVRINKDFQKFAKQCYNALAIKDKSEKCFISRKNTVYSTQRINVLLKEIKIKYGLKSVKHISSHSLRKTFGRHIYEKAEGNGEMALIRLSELFNHSNIMVTKRYLGLRREEIMSCYDLLDF</sequence>
<evidence type="ECO:0000313" key="4">
    <source>
        <dbReference type="Proteomes" id="UP000186685"/>
    </source>
</evidence>
<dbReference type="InterPro" id="IPR050090">
    <property type="entry name" value="Tyrosine_recombinase_XerCD"/>
</dbReference>
<evidence type="ECO:0000259" key="2">
    <source>
        <dbReference type="PROSITE" id="PS51898"/>
    </source>
</evidence>
<dbReference type="Gene3D" id="1.10.443.10">
    <property type="entry name" value="Intergrase catalytic core"/>
    <property type="match status" value="1"/>
</dbReference>
<dbReference type="Pfam" id="PF00589">
    <property type="entry name" value="Phage_integrase"/>
    <property type="match status" value="1"/>
</dbReference>
<reference evidence="3 4" key="1">
    <citation type="journal article" date="2016" name="Nat. Biotechnol.">
        <title>Measurement of bacterial replication rates in microbial communities.</title>
        <authorList>
            <person name="Brown C.T."/>
            <person name="Olm M.R."/>
            <person name="Thomas B.C."/>
            <person name="Banfield J.F."/>
        </authorList>
    </citation>
    <scope>NUCLEOTIDE SEQUENCE [LARGE SCALE GENOMIC DNA]</scope>
    <source>
        <strain evidence="3">45_130</strain>
    </source>
</reference>
<dbReference type="PANTHER" id="PTHR30349:SF82">
    <property type="entry name" value="INTEGRASE_RECOMBINASE YOEC-RELATED"/>
    <property type="match status" value="1"/>
</dbReference>
<dbReference type="GO" id="GO:0006310">
    <property type="term" value="P:DNA recombination"/>
    <property type="evidence" value="ECO:0007669"/>
    <property type="project" value="UniProtKB-KW"/>
</dbReference>
<dbReference type="Proteomes" id="UP000186685">
    <property type="component" value="Unassembled WGS sequence"/>
</dbReference>
<name>A0A854BTT2_9BACT</name>
<dbReference type="InterPro" id="IPR002104">
    <property type="entry name" value="Integrase_catalytic"/>
</dbReference>
<dbReference type="EMBL" id="MNQR01000051">
    <property type="protein sequence ID" value="OKZ06922.1"/>
    <property type="molecule type" value="Genomic_DNA"/>
</dbReference>
<dbReference type="AlphaFoldDB" id="A0A854BTT2"/>
<protein>
    <submittedName>
        <fullName evidence="3">Site-specific integrase</fullName>
    </submittedName>
</protein>
<dbReference type="PROSITE" id="PS51898">
    <property type="entry name" value="TYR_RECOMBINASE"/>
    <property type="match status" value="1"/>
</dbReference>
<dbReference type="GO" id="GO:0003677">
    <property type="term" value="F:DNA binding"/>
    <property type="evidence" value="ECO:0007669"/>
    <property type="project" value="InterPro"/>
</dbReference>
<dbReference type="InterPro" id="IPR011010">
    <property type="entry name" value="DNA_brk_join_enz"/>
</dbReference>
<feature type="domain" description="Tyr recombinase" evidence="2">
    <location>
        <begin position="4"/>
        <end position="192"/>
    </location>
</feature>
<dbReference type="InterPro" id="IPR013762">
    <property type="entry name" value="Integrase-like_cat_sf"/>
</dbReference>
<keyword evidence="1" id="KW-0233">DNA recombination</keyword>
<evidence type="ECO:0000313" key="3">
    <source>
        <dbReference type="EMBL" id="OKZ06922.1"/>
    </source>
</evidence>
<evidence type="ECO:0000256" key="1">
    <source>
        <dbReference type="ARBA" id="ARBA00023172"/>
    </source>
</evidence>
<gene>
    <name evidence="3" type="ORF">BHV76_11090</name>
</gene>
<accession>A0A854BTT2</accession>
<dbReference type="SUPFAM" id="SSF56349">
    <property type="entry name" value="DNA breaking-rejoining enzymes"/>
    <property type="match status" value="1"/>
</dbReference>
<dbReference type="GO" id="GO:0015074">
    <property type="term" value="P:DNA integration"/>
    <property type="evidence" value="ECO:0007669"/>
    <property type="project" value="InterPro"/>
</dbReference>
<dbReference type="PANTHER" id="PTHR30349">
    <property type="entry name" value="PHAGE INTEGRASE-RELATED"/>
    <property type="match status" value="1"/>
</dbReference>
<comment type="caution">
    <text evidence="3">The sequence shown here is derived from an EMBL/GenBank/DDBJ whole genome shotgun (WGS) entry which is preliminary data.</text>
</comment>